<dbReference type="GO" id="GO:0005829">
    <property type="term" value="C:cytosol"/>
    <property type="evidence" value="ECO:0007669"/>
    <property type="project" value="TreeGrafter"/>
</dbReference>
<organism evidence="5 6">
    <name type="scientific">Pseudomonas fulva</name>
    <dbReference type="NCBI Taxonomy" id="47880"/>
    <lineage>
        <taxon>Bacteria</taxon>
        <taxon>Pseudomonadati</taxon>
        <taxon>Pseudomonadota</taxon>
        <taxon>Gammaproteobacteria</taxon>
        <taxon>Pseudomonadales</taxon>
        <taxon>Pseudomonadaceae</taxon>
        <taxon>Pseudomonas</taxon>
    </lineage>
</organism>
<dbReference type="GO" id="GO:0000976">
    <property type="term" value="F:transcription cis-regulatory region binding"/>
    <property type="evidence" value="ECO:0007669"/>
    <property type="project" value="TreeGrafter"/>
</dbReference>
<dbReference type="Pfam" id="PF12625">
    <property type="entry name" value="Arabinose_bd"/>
    <property type="match status" value="1"/>
</dbReference>
<dbReference type="Proteomes" id="UP000032068">
    <property type="component" value="Unassembled WGS sequence"/>
</dbReference>
<sequence>MYTMTSTCFQVMAKTLLEQGIDPSTLDHELVAALSRGAPIRLEQVYGLFSQATEQANNPDIGLATYAHAHPSILGAQCYSIMSSPTLGNALKLLADFHPLTSNGSHILLEQRQGTLKLIGLEVGTAPVPAPRAFIDAGAALTLGLIHWLTPHEKPMPLAAEFTYPQPESTIRLQQLFGDNLRFSAPHNSLTFREEIGAFTLPTADEALHVLHQEYAQARLDDVVNGSIAARVVRLLVEQLTQGLNPSLSEIADALSVSKRSLQHALERETVSFTQLQEESRLKLAHNFLRNSNRSLKYISATLGFRDQSSFHKASMRWFGMPPSQYRNRQEEC</sequence>
<dbReference type="PANTHER" id="PTHR47894">
    <property type="entry name" value="HTH-TYPE TRANSCRIPTIONAL REGULATOR GADX"/>
    <property type="match status" value="1"/>
</dbReference>
<keyword evidence="3" id="KW-0804">Transcription</keyword>
<dbReference type="AlphaFoldDB" id="A0A0D0K1A3"/>
<dbReference type="PANTHER" id="PTHR47894:SF1">
    <property type="entry name" value="HTH-TYPE TRANSCRIPTIONAL REGULATOR VQSM"/>
    <property type="match status" value="1"/>
</dbReference>
<evidence type="ECO:0000256" key="2">
    <source>
        <dbReference type="ARBA" id="ARBA00023125"/>
    </source>
</evidence>
<dbReference type="InterPro" id="IPR032687">
    <property type="entry name" value="AraC-type_N"/>
</dbReference>
<accession>A0A0D0K1A3</accession>
<evidence type="ECO:0000256" key="3">
    <source>
        <dbReference type="ARBA" id="ARBA00023163"/>
    </source>
</evidence>
<dbReference type="InterPro" id="IPR018060">
    <property type="entry name" value="HTH_AraC"/>
</dbReference>
<keyword evidence="1" id="KW-0805">Transcription regulation</keyword>
<protein>
    <submittedName>
        <fullName evidence="5">AraC family transcriptional regulator</fullName>
    </submittedName>
</protein>
<dbReference type="PROSITE" id="PS01124">
    <property type="entry name" value="HTH_ARAC_FAMILY_2"/>
    <property type="match status" value="1"/>
</dbReference>
<feature type="domain" description="HTH araC/xylS-type" evidence="4">
    <location>
        <begin position="230"/>
        <end position="329"/>
    </location>
</feature>
<dbReference type="EMBL" id="JXQW01000096">
    <property type="protein sequence ID" value="KIP90870.1"/>
    <property type="molecule type" value="Genomic_DNA"/>
</dbReference>
<dbReference type="OrthoDB" id="5582699at2"/>
<gene>
    <name evidence="5" type="ORF">RU08_22745</name>
</gene>
<evidence type="ECO:0000313" key="6">
    <source>
        <dbReference type="Proteomes" id="UP000032068"/>
    </source>
</evidence>
<proteinExistence type="predicted"/>
<dbReference type="SUPFAM" id="SSF46689">
    <property type="entry name" value="Homeodomain-like"/>
    <property type="match status" value="1"/>
</dbReference>
<dbReference type="InterPro" id="IPR009057">
    <property type="entry name" value="Homeodomain-like_sf"/>
</dbReference>
<name>A0A0D0K1A3_9PSED</name>
<evidence type="ECO:0000313" key="5">
    <source>
        <dbReference type="EMBL" id="KIP90870.1"/>
    </source>
</evidence>
<reference evidence="5 6" key="1">
    <citation type="submission" date="2014-12" db="EMBL/GenBank/DDBJ databases">
        <title>16Stimator: statistical estimation of ribosomal gene copy numbers from draft genome assemblies.</title>
        <authorList>
            <person name="Perisin M.A."/>
            <person name="Vetter M."/>
            <person name="Gilbert J.A."/>
            <person name="Bergelson J."/>
        </authorList>
    </citation>
    <scope>NUCLEOTIDE SEQUENCE [LARGE SCALE GENOMIC DNA]</scope>
    <source>
        <strain evidence="5 6">MEJ086</strain>
    </source>
</reference>
<keyword evidence="2" id="KW-0238">DNA-binding</keyword>
<dbReference type="SMART" id="SM00342">
    <property type="entry name" value="HTH_ARAC"/>
    <property type="match status" value="1"/>
</dbReference>
<evidence type="ECO:0000259" key="4">
    <source>
        <dbReference type="PROSITE" id="PS01124"/>
    </source>
</evidence>
<comment type="caution">
    <text evidence="5">The sequence shown here is derived from an EMBL/GenBank/DDBJ whole genome shotgun (WGS) entry which is preliminary data.</text>
</comment>
<evidence type="ECO:0000256" key="1">
    <source>
        <dbReference type="ARBA" id="ARBA00023015"/>
    </source>
</evidence>
<dbReference type="Pfam" id="PF12833">
    <property type="entry name" value="HTH_18"/>
    <property type="match status" value="1"/>
</dbReference>
<dbReference type="RefSeq" id="WP_042556154.1">
    <property type="nucleotide sequence ID" value="NZ_JXQW01000096.1"/>
</dbReference>
<dbReference type="Gene3D" id="1.10.10.60">
    <property type="entry name" value="Homeodomain-like"/>
    <property type="match status" value="1"/>
</dbReference>
<dbReference type="GO" id="GO:0003700">
    <property type="term" value="F:DNA-binding transcription factor activity"/>
    <property type="evidence" value="ECO:0007669"/>
    <property type="project" value="InterPro"/>
</dbReference>